<feature type="region of interest" description="Disordered" evidence="1">
    <location>
        <begin position="1"/>
        <end position="36"/>
    </location>
</feature>
<feature type="compositionally biased region" description="Basic and acidic residues" evidence="1">
    <location>
        <begin position="1"/>
        <end position="11"/>
    </location>
</feature>
<keyword evidence="2" id="KW-1185">Reference proteome</keyword>
<dbReference type="AlphaFoldDB" id="A0A1I8AM89"/>
<protein>
    <submittedName>
        <fullName evidence="3">Uncharacterized protein</fullName>
    </submittedName>
</protein>
<feature type="compositionally biased region" description="Basic and acidic residues" evidence="1">
    <location>
        <begin position="25"/>
        <end position="36"/>
    </location>
</feature>
<organism evidence="2 3">
    <name type="scientific">Steinernema glaseri</name>
    <dbReference type="NCBI Taxonomy" id="37863"/>
    <lineage>
        <taxon>Eukaryota</taxon>
        <taxon>Metazoa</taxon>
        <taxon>Ecdysozoa</taxon>
        <taxon>Nematoda</taxon>
        <taxon>Chromadorea</taxon>
        <taxon>Rhabditida</taxon>
        <taxon>Tylenchina</taxon>
        <taxon>Panagrolaimomorpha</taxon>
        <taxon>Strongyloidoidea</taxon>
        <taxon>Steinernematidae</taxon>
        <taxon>Steinernema</taxon>
    </lineage>
</organism>
<sequence length="118" mass="13005">MRSLTPRDELVVHSGDLSPAQSARGDARAAEPLEKVRPPLVLPPNFRAPTTLWRHVRSNTFLCNKSLNNKVKGAGEERGTLVATVAAAPVRRAGDNEQRNTPTELVLFKDRTLEKGRL</sequence>
<evidence type="ECO:0000313" key="2">
    <source>
        <dbReference type="Proteomes" id="UP000095287"/>
    </source>
</evidence>
<reference evidence="3" key="1">
    <citation type="submission" date="2016-11" db="UniProtKB">
        <authorList>
            <consortium name="WormBaseParasite"/>
        </authorList>
    </citation>
    <scope>IDENTIFICATION</scope>
</reference>
<dbReference type="Proteomes" id="UP000095287">
    <property type="component" value="Unplaced"/>
</dbReference>
<evidence type="ECO:0000313" key="3">
    <source>
        <dbReference type="WBParaSite" id="L893_g7177.t1"/>
    </source>
</evidence>
<accession>A0A1I8AM89</accession>
<evidence type="ECO:0000256" key="1">
    <source>
        <dbReference type="SAM" id="MobiDB-lite"/>
    </source>
</evidence>
<dbReference type="WBParaSite" id="L893_g7177.t1">
    <property type="protein sequence ID" value="L893_g7177.t1"/>
    <property type="gene ID" value="L893_g7177"/>
</dbReference>
<name>A0A1I8AM89_9BILA</name>
<proteinExistence type="predicted"/>